<name>A0A8K0F2E1_BRALA</name>
<dbReference type="OrthoDB" id="10446901at2759"/>
<evidence type="ECO:0000313" key="3">
    <source>
        <dbReference type="Proteomes" id="UP000838412"/>
    </source>
</evidence>
<keyword evidence="3" id="KW-1185">Reference proteome</keyword>
<proteinExistence type="predicted"/>
<dbReference type="EMBL" id="OV696693">
    <property type="protein sequence ID" value="CAH1272302.1"/>
    <property type="molecule type" value="Genomic_DNA"/>
</dbReference>
<sequence length="69" mass="7161">MSKVLIGSNCFVPPDWGGDRSLPASAMVPKGEHQGIPYLTGPATDARGSNSNLSDMSSISGNSKYCNTS</sequence>
<reference evidence="2" key="1">
    <citation type="submission" date="2022-01" db="EMBL/GenBank/DDBJ databases">
        <authorList>
            <person name="Braso-Vives M."/>
        </authorList>
    </citation>
    <scope>NUCLEOTIDE SEQUENCE</scope>
</reference>
<accession>A0A8K0F2E1</accession>
<organism evidence="2 3">
    <name type="scientific">Branchiostoma lanceolatum</name>
    <name type="common">Common lancelet</name>
    <name type="synonym">Amphioxus lanceolatum</name>
    <dbReference type="NCBI Taxonomy" id="7740"/>
    <lineage>
        <taxon>Eukaryota</taxon>
        <taxon>Metazoa</taxon>
        <taxon>Chordata</taxon>
        <taxon>Cephalochordata</taxon>
        <taxon>Leptocardii</taxon>
        <taxon>Amphioxiformes</taxon>
        <taxon>Branchiostomatidae</taxon>
        <taxon>Branchiostoma</taxon>
    </lineage>
</organism>
<dbReference type="Proteomes" id="UP000838412">
    <property type="component" value="Chromosome 8"/>
</dbReference>
<feature type="compositionally biased region" description="Low complexity" evidence="1">
    <location>
        <begin position="49"/>
        <end position="63"/>
    </location>
</feature>
<gene>
    <name evidence="2" type="primary">Hypp4823</name>
    <name evidence="2" type="ORF">BLAG_LOCUS23986</name>
</gene>
<evidence type="ECO:0000256" key="1">
    <source>
        <dbReference type="SAM" id="MobiDB-lite"/>
    </source>
</evidence>
<protein>
    <submittedName>
        <fullName evidence="2">Hypp4823 protein</fullName>
    </submittedName>
</protein>
<dbReference type="AlphaFoldDB" id="A0A8K0F2E1"/>
<feature type="region of interest" description="Disordered" evidence="1">
    <location>
        <begin position="33"/>
        <end position="69"/>
    </location>
</feature>
<evidence type="ECO:0000313" key="2">
    <source>
        <dbReference type="EMBL" id="CAH1272302.1"/>
    </source>
</evidence>